<evidence type="ECO:0000256" key="7">
    <source>
        <dbReference type="SAM" id="MobiDB-lite"/>
    </source>
</evidence>
<gene>
    <name evidence="8" type="ORF">ACOC_LOCUS690</name>
</gene>
<keyword evidence="3 6" id="KW-0690">Ribosome biogenesis</keyword>
<dbReference type="STRING" id="334426.A0A0R3PAR7"/>
<dbReference type="GO" id="GO:0000462">
    <property type="term" value="P:maturation of SSU-rRNA from tricistronic rRNA transcript (SSU-rRNA, 5.8S rRNA, LSU-rRNA)"/>
    <property type="evidence" value="ECO:0007669"/>
    <property type="project" value="TreeGrafter"/>
</dbReference>
<feature type="compositionally biased region" description="Basic and acidic residues" evidence="7">
    <location>
        <begin position="258"/>
        <end position="275"/>
    </location>
</feature>
<keyword evidence="5 6" id="KW-0539">Nucleus</keyword>
<evidence type="ECO:0000256" key="3">
    <source>
        <dbReference type="ARBA" id="ARBA00022517"/>
    </source>
</evidence>
<evidence type="ECO:0000256" key="2">
    <source>
        <dbReference type="ARBA" id="ARBA00009418"/>
    </source>
</evidence>
<comment type="subunit">
    <text evidence="6">Associates with 90S and pre-40S pre-ribosomal particles.</text>
</comment>
<feature type="region of interest" description="Disordered" evidence="7">
    <location>
        <begin position="89"/>
        <end position="110"/>
    </location>
</feature>
<feature type="region of interest" description="Disordered" evidence="7">
    <location>
        <begin position="1"/>
        <end position="48"/>
    </location>
</feature>
<evidence type="ECO:0000256" key="1">
    <source>
        <dbReference type="ARBA" id="ARBA00004604"/>
    </source>
</evidence>
<dbReference type="EMBL" id="UYYA01000079">
    <property type="protein sequence ID" value="VDM52275.1"/>
    <property type="molecule type" value="Genomic_DNA"/>
</dbReference>
<keyword evidence="4 6" id="KW-0698">rRNA processing</keyword>
<evidence type="ECO:0000313" key="10">
    <source>
        <dbReference type="WBParaSite" id="ACOC_0000068901-mRNA-1"/>
    </source>
</evidence>
<sequence>DCSKDSSEESEKIIKKCKHGERPHQSFHHFGESLRKDDNVEEKHDEEDEAVMDFRANLPLGKVREVKERLGLKLFNKAYFGTHKCEEKEENGRMEPGNLNKHLGQHRPKEITSRKPVSIFRPVYQNMKTIKKKRDPRFDSRAGLYKERCFEDNYSFLDDLRKYEREVTKREEFGDMEVAAKILRRMDNREKTKADRKLKQRTYQELRQENIDRMMRGERPVFKTKAEVKMINMEKKFDQLKKEGKLDQYMKRKAKKEARKEARKKLSFEEKYGYH</sequence>
<evidence type="ECO:0000256" key="5">
    <source>
        <dbReference type="ARBA" id="ARBA00023242"/>
    </source>
</evidence>
<dbReference type="InterPro" id="IPR009292">
    <property type="entry name" value="RRP36"/>
</dbReference>
<proteinExistence type="inferred from homology"/>
<evidence type="ECO:0000313" key="8">
    <source>
        <dbReference type="EMBL" id="VDM52275.1"/>
    </source>
</evidence>
<accession>A0A0R3PAR7</accession>
<dbReference type="GO" id="GO:0030686">
    <property type="term" value="C:90S preribosome"/>
    <property type="evidence" value="ECO:0007669"/>
    <property type="project" value="TreeGrafter"/>
</dbReference>
<dbReference type="Proteomes" id="UP000267027">
    <property type="component" value="Unassembled WGS sequence"/>
</dbReference>
<comment type="similarity">
    <text evidence="2 6">Belongs to the RRP36 family.</text>
</comment>
<keyword evidence="9" id="KW-1185">Reference proteome</keyword>
<dbReference type="OrthoDB" id="448446at2759"/>
<evidence type="ECO:0000256" key="4">
    <source>
        <dbReference type="ARBA" id="ARBA00022552"/>
    </source>
</evidence>
<dbReference type="Pfam" id="PF06102">
    <property type="entry name" value="RRP36"/>
    <property type="match status" value="1"/>
</dbReference>
<dbReference type="WBParaSite" id="ACOC_0000068901-mRNA-1">
    <property type="protein sequence ID" value="ACOC_0000068901-mRNA-1"/>
    <property type="gene ID" value="ACOC_0000068901"/>
</dbReference>
<reference evidence="8 9" key="2">
    <citation type="submission" date="2018-11" db="EMBL/GenBank/DDBJ databases">
        <authorList>
            <consortium name="Pathogen Informatics"/>
        </authorList>
    </citation>
    <scope>NUCLEOTIDE SEQUENCE [LARGE SCALE GENOMIC DNA]</scope>
    <source>
        <strain evidence="8 9">Costa Rica</strain>
    </source>
</reference>
<evidence type="ECO:0000256" key="6">
    <source>
        <dbReference type="RuleBase" id="RU368027"/>
    </source>
</evidence>
<protein>
    <recommendedName>
        <fullName evidence="6">rRNA biogenesis protein RRP36</fullName>
    </recommendedName>
</protein>
<dbReference type="AlphaFoldDB" id="A0A0R3PAR7"/>
<comment type="subcellular location">
    <subcellularLocation>
        <location evidence="1 6">Nucleus</location>
        <location evidence="1 6">Nucleolus</location>
    </subcellularLocation>
</comment>
<evidence type="ECO:0000313" key="9">
    <source>
        <dbReference type="Proteomes" id="UP000267027"/>
    </source>
</evidence>
<feature type="region of interest" description="Disordered" evidence="7">
    <location>
        <begin position="251"/>
        <end position="275"/>
    </location>
</feature>
<dbReference type="PANTHER" id="PTHR21738:SF0">
    <property type="entry name" value="RIBOSOMAL RNA PROCESSING PROTEIN 36 HOMOLOG"/>
    <property type="match status" value="1"/>
</dbReference>
<keyword evidence="6" id="KW-0687">Ribonucleoprotein</keyword>
<comment type="function">
    <text evidence="6">Component of the 90S pre-ribosome involved in the maturation of rRNAs. Required for early cleavages of the pre-RNAs in the 40S ribosomal subunit maturation pathway.</text>
</comment>
<reference evidence="10" key="1">
    <citation type="submission" date="2017-02" db="UniProtKB">
        <authorList>
            <consortium name="WormBaseParasite"/>
        </authorList>
    </citation>
    <scope>IDENTIFICATION</scope>
</reference>
<feature type="compositionally biased region" description="Basic and acidic residues" evidence="7">
    <location>
        <begin position="1"/>
        <end position="43"/>
    </location>
</feature>
<organism evidence="10">
    <name type="scientific">Angiostrongylus costaricensis</name>
    <name type="common">Nematode worm</name>
    <dbReference type="NCBI Taxonomy" id="334426"/>
    <lineage>
        <taxon>Eukaryota</taxon>
        <taxon>Metazoa</taxon>
        <taxon>Ecdysozoa</taxon>
        <taxon>Nematoda</taxon>
        <taxon>Chromadorea</taxon>
        <taxon>Rhabditida</taxon>
        <taxon>Rhabditina</taxon>
        <taxon>Rhabditomorpha</taxon>
        <taxon>Strongyloidea</taxon>
        <taxon>Metastrongylidae</taxon>
        <taxon>Angiostrongylus</taxon>
    </lineage>
</organism>
<dbReference type="PANTHER" id="PTHR21738">
    <property type="entry name" value="RIBOSOMAL RNA PROCESSING PROTEIN 36 HOMOLOG"/>
    <property type="match status" value="1"/>
</dbReference>
<dbReference type="OMA" id="EEEQCYK"/>
<dbReference type="GO" id="GO:0005730">
    <property type="term" value="C:nucleolus"/>
    <property type="evidence" value="ECO:0007669"/>
    <property type="project" value="UniProtKB-SubCell"/>
</dbReference>
<name>A0A0R3PAR7_ANGCS</name>